<proteinExistence type="predicted"/>
<dbReference type="KEGG" id="mlut:JET14_10555"/>
<dbReference type="Pfam" id="PF05239">
    <property type="entry name" value="PRC"/>
    <property type="match status" value="2"/>
</dbReference>
<feature type="compositionally biased region" description="Basic and acidic residues" evidence="1">
    <location>
        <begin position="232"/>
        <end position="241"/>
    </location>
</feature>
<name>A0A7T7KKH5_9HYPH</name>
<feature type="domain" description="PRC-barrel" evidence="2">
    <location>
        <begin position="123"/>
        <end position="188"/>
    </location>
</feature>
<dbReference type="PANTHER" id="PTHR36505:SF1">
    <property type="entry name" value="BLR1072 PROTEIN"/>
    <property type="match status" value="1"/>
</dbReference>
<feature type="compositionally biased region" description="Polar residues" evidence="1">
    <location>
        <begin position="219"/>
        <end position="231"/>
    </location>
</feature>
<dbReference type="Gene3D" id="2.30.30.240">
    <property type="entry name" value="PRC-barrel domain"/>
    <property type="match status" value="2"/>
</dbReference>
<reference evidence="3 4" key="1">
    <citation type="submission" date="2020-12" db="EMBL/GenBank/DDBJ databases">
        <authorList>
            <person name="Zheng R.K."/>
            <person name="Sun C.M."/>
        </authorList>
    </citation>
    <scope>NUCLEOTIDE SEQUENCE [LARGE SCALE GENOMIC DNA]</scope>
    <source>
        <strain evidence="3 4">ZRK001</strain>
    </source>
</reference>
<evidence type="ECO:0000313" key="3">
    <source>
        <dbReference type="EMBL" id="QQM28804.1"/>
    </source>
</evidence>
<dbReference type="AlphaFoldDB" id="A0A7T7KKH5"/>
<evidence type="ECO:0000256" key="1">
    <source>
        <dbReference type="SAM" id="MobiDB-lite"/>
    </source>
</evidence>
<feature type="region of interest" description="Disordered" evidence="1">
    <location>
        <begin position="217"/>
        <end position="279"/>
    </location>
</feature>
<evidence type="ECO:0000259" key="2">
    <source>
        <dbReference type="Pfam" id="PF05239"/>
    </source>
</evidence>
<feature type="domain" description="PRC-barrel" evidence="2">
    <location>
        <begin position="294"/>
        <end position="353"/>
    </location>
</feature>
<sequence>MRAEPYPPAFVPERRGRRSIGRFRDPCAAFFSGGREHRGGFTVGRAANANEPVQAVIPFRGSLLNTREGPEMSLTKYTSTVAICALFASGVCAQDQPVGDTVNETDALRSGETLSVDVTQSQILGSELLGATVYTTGGPDGEAVGDVEDLLVGQDGMIAGLVIGVGGFLGLAEKNVAVPFTQVEQYRDDQYMLHLTLATSREQLEGAPEFDYRAVTPTPELQTGISGSSDMASERGDRSPDAETAPTRPMDRMAGEGSSRAPDVDGDMSESELSGSPAGTIWRDAESVSNASLRAEELLGADVFGGNGDQVGDIGDVILKPEGGVQAFIVDVGGFLGIGEKEVAMSAENLDVRSNNGDFAVFTRFTVSQLEGQPEYDADAFNENPGEFMMR</sequence>
<organism evidence="3 4">
    <name type="scientific">Martelella lutilitoris</name>
    <dbReference type="NCBI Taxonomy" id="2583532"/>
    <lineage>
        <taxon>Bacteria</taxon>
        <taxon>Pseudomonadati</taxon>
        <taxon>Pseudomonadota</taxon>
        <taxon>Alphaproteobacteria</taxon>
        <taxon>Hyphomicrobiales</taxon>
        <taxon>Aurantimonadaceae</taxon>
        <taxon>Martelella</taxon>
    </lineage>
</organism>
<dbReference type="InterPro" id="IPR011033">
    <property type="entry name" value="PRC_barrel-like_sf"/>
</dbReference>
<evidence type="ECO:0000313" key="4">
    <source>
        <dbReference type="Proteomes" id="UP000596083"/>
    </source>
</evidence>
<dbReference type="RefSeq" id="WP_200333409.1">
    <property type="nucleotide sequence ID" value="NZ_CP066786.1"/>
</dbReference>
<dbReference type="Proteomes" id="UP000596083">
    <property type="component" value="Chromosome"/>
</dbReference>
<dbReference type="EMBL" id="CP066786">
    <property type="protein sequence ID" value="QQM28804.1"/>
    <property type="molecule type" value="Genomic_DNA"/>
</dbReference>
<protein>
    <submittedName>
        <fullName evidence="3">PRC-barrel domain-containing protein</fullName>
    </submittedName>
</protein>
<dbReference type="SUPFAM" id="SSF50346">
    <property type="entry name" value="PRC-barrel domain"/>
    <property type="match status" value="2"/>
</dbReference>
<dbReference type="PANTHER" id="PTHR36505">
    <property type="entry name" value="BLR1072 PROTEIN"/>
    <property type="match status" value="1"/>
</dbReference>
<gene>
    <name evidence="3" type="ORF">JET14_10555</name>
</gene>
<accession>A0A7T7KKH5</accession>
<dbReference type="InterPro" id="IPR027275">
    <property type="entry name" value="PRC-brl_dom"/>
</dbReference>